<dbReference type="SUPFAM" id="SSF53067">
    <property type="entry name" value="Actin-like ATPase domain"/>
    <property type="match status" value="2"/>
</dbReference>
<comment type="caution">
    <text evidence="3">The sequence shown here is derived from an EMBL/GenBank/DDBJ whole genome shotgun (WGS) entry which is preliminary data.</text>
</comment>
<organism evidence="3 4">
    <name type="scientific">Sordaria brevicollis</name>
    <dbReference type="NCBI Taxonomy" id="83679"/>
    <lineage>
        <taxon>Eukaryota</taxon>
        <taxon>Fungi</taxon>
        <taxon>Dikarya</taxon>
        <taxon>Ascomycota</taxon>
        <taxon>Pezizomycotina</taxon>
        <taxon>Sordariomycetes</taxon>
        <taxon>Sordariomycetidae</taxon>
        <taxon>Sordariales</taxon>
        <taxon>Sordariaceae</taxon>
        <taxon>Sordaria</taxon>
    </lineage>
</organism>
<keyword evidence="4" id="KW-1185">Reference proteome</keyword>
<dbReference type="PRINTS" id="PR00301">
    <property type="entry name" value="HEATSHOCK70"/>
</dbReference>
<dbReference type="PANTHER" id="PTHR14187">
    <property type="entry name" value="ALPHA KINASE/ELONGATION FACTOR 2 KINASE"/>
    <property type="match status" value="1"/>
</dbReference>
<sequence length="579" mass="65020">MSSHTSSGKGDRDASANQVIIGIDFGTTFSGVAYTYSNKIDRMEIITSWDSDLHSNSDEEKAPTAISYGPQNELVWGYAIPSEKEQLKWFKLLLLDSEDLPDDIRDSNKLKEARLYLEKHNKTAEEAISVFLRHLWNHSIQRITETIGRNMMNYSSFHVVMTLPAIWPSYAQNRMREAARAAGILGKRIAGETQLTFVSEPEAAALATLEEMEDRFDVKAGDTFVVADCGGGTSDLISYQCTSTNPLIIKECVKGTGGLCGAVFVDEAFSELLKSKFPKKKWEAMEAISRYRLLHDEWETGIKQQFDMNRASRGWSINMPWECMTAKERRGSAASTPKLEITGKEVKGVFDPIIEKITNLIDGQIIAVKKKTGANPKVYVVMVGGFGRCRYLFQMVKDNFGDDIEILQSRGAAPWTAICRGAVIHAATMQGLGKLSVQIRTRIARASYGVCLRPVWDASKHLWSDKEWDDISQLHRAKNQMFWLLREGDDTSAKEPIIETVVHHYDTSETTVTKLCSVKWETAIVVPSLPLYTNPLGKIYHKLNYEYHMTCAGESVDFAIYHNGKRQGSKNVSIDYSTD</sequence>
<reference evidence="3" key="1">
    <citation type="journal article" date="2023" name="Mol. Phylogenet. Evol.">
        <title>Genome-scale phylogeny and comparative genomics of the fungal order Sordariales.</title>
        <authorList>
            <person name="Hensen N."/>
            <person name="Bonometti L."/>
            <person name="Westerberg I."/>
            <person name="Brannstrom I.O."/>
            <person name="Guillou S."/>
            <person name="Cros-Aarteil S."/>
            <person name="Calhoun S."/>
            <person name="Haridas S."/>
            <person name="Kuo A."/>
            <person name="Mondo S."/>
            <person name="Pangilinan J."/>
            <person name="Riley R."/>
            <person name="LaButti K."/>
            <person name="Andreopoulos B."/>
            <person name="Lipzen A."/>
            <person name="Chen C."/>
            <person name="Yan M."/>
            <person name="Daum C."/>
            <person name="Ng V."/>
            <person name="Clum A."/>
            <person name="Steindorff A."/>
            <person name="Ohm R.A."/>
            <person name="Martin F."/>
            <person name="Silar P."/>
            <person name="Natvig D.O."/>
            <person name="Lalanne C."/>
            <person name="Gautier V."/>
            <person name="Ament-Velasquez S.L."/>
            <person name="Kruys A."/>
            <person name="Hutchinson M.I."/>
            <person name="Powell A.J."/>
            <person name="Barry K."/>
            <person name="Miller A.N."/>
            <person name="Grigoriev I.V."/>
            <person name="Debuchy R."/>
            <person name="Gladieux P."/>
            <person name="Hiltunen Thoren M."/>
            <person name="Johannesson H."/>
        </authorList>
    </citation>
    <scope>NUCLEOTIDE SEQUENCE</scope>
    <source>
        <strain evidence="3">FGSC 1904</strain>
    </source>
</reference>
<dbReference type="Gene3D" id="3.30.420.40">
    <property type="match status" value="1"/>
</dbReference>
<dbReference type="Pfam" id="PF00012">
    <property type="entry name" value="HSP70"/>
    <property type="match status" value="1"/>
</dbReference>
<dbReference type="Proteomes" id="UP001281003">
    <property type="component" value="Unassembled WGS sequence"/>
</dbReference>
<evidence type="ECO:0008006" key="5">
    <source>
        <dbReference type="Google" id="ProtNLM"/>
    </source>
</evidence>
<proteinExistence type="predicted"/>
<evidence type="ECO:0000256" key="2">
    <source>
        <dbReference type="ARBA" id="ARBA00022840"/>
    </source>
</evidence>
<gene>
    <name evidence="3" type="ORF">B0T20DRAFT_498039</name>
</gene>
<reference evidence="3" key="2">
    <citation type="submission" date="2023-07" db="EMBL/GenBank/DDBJ databases">
        <authorList>
            <consortium name="Lawrence Berkeley National Laboratory"/>
            <person name="Haridas S."/>
            <person name="Hensen N."/>
            <person name="Bonometti L."/>
            <person name="Westerberg I."/>
            <person name="Brannstrom I.O."/>
            <person name="Guillou S."/>
            <person name="Cros-Aarteil S."/>
            <person name="Calhoun S."/>
            <person name="Kuo A."/>
            <person name="Mondo S."/>
            <person name="Pangilinan J."/>
            <person name="Riley R."/>
            <person name="LaButti K."/>
            <person name="Andreopoulos B."/>
            <person name="Lipzen A."/>
            <person name="Chen C."/>
            <person name="Yanf M."/>
            <person name="Daum C."/>
            <person name="Ng V."/>
            <person name="Clum A."/>
            <person name="Steindorff A."/>
            <person name="Ohm R."/>
            <person name="Martin F."/>
            <person name="Silar P."/>
            <person name="Natvig D."/>
            <person name="Lalanne C."/>
            <person name="Gautier V."/>
            <person name="Ament-velasquez S.L."/>
            <person name="Kruys A."/>
            <person name="Hutchinson M.I."/>
            <person name="Powell A.J."/>
            <person name="Barry K."/>
            <person name="Miller A.N."/>
            <person name="Grigoriev I.V."/>
            <person name="Debuchy R."/>
            <person name="Gladieux P."/>
            <person name="Thoren M.H."/>
            <person name="Johannesson H."/>
        </authorList>
    </citation>
    <scope>NUCLEOTIDE SEQUENCE</scope>
    <source>
        <strain evidence="3">FGSC 1904</strain>
    </source>
</reference>
<dbReference type="CDD" id="cd10170">
    <property type="entry name" value="ASKHA_NBD_HSP70"/>
    <property type="match status" value="1"/>
</dbReference>
<accession>A0AAE0UBR0</accession>
<evidence type="ECO:0000313" key="4">
    <source>
        <dbReference type="Proteomes" id="UP001281003"/>
    </source>
</evidence>
<dbReference type="AlphaFoldDB" id="A0AAE0UBR0"/>
<dbReference type="InterPro" id="IPR013126">
    <property type="entry name" value="Hsp_70_fam"/>
</dbReference>
<dbReference type="GO" id="GO:0140662">
    <property type="term" value="F:ATP-dependent protein folding chaperone"/>
    <property type="evidence" value="ECO:0007669"/>
    <property type="project" value="InterPro"/>
</dbReference>
<name>A0AAE0UBR0_SORBR</name>
<dbReference type="InterPro" id="IPR043129">
    <property type="entry name" value="ATPase_NBD"/>
</dbReference>
<keyword evidence="1" id="KW-0547">Nucleotide-binding</keyword>
<dbReference type="EMBL" id="JAUTDP010000006">
    <property type="protein sequence ID" value="KAK3398271.1"/>
    <property type="molecule type" value="Genomic_DNA"/>
</dbReference>
<dbReference type="GO" id="GO:0005524">
    <property type="term" value="F:ATP binding"/>
    <property type="evidence" value="ECO:0007669"/>
    <property type="project" value="UniProtKB-KW"/>
</dbReference>
<evidence type="ECO:0000256" key="1">
    <source>
        <dbReference type="ARBA" id="ARBA00022741"/>
    </source>
</evidence>
<evidence type="ECO:0000313" key="3">
    <source>
        <dbReference type="EMBL" id="KAK3398271.1"/>
    </source>
</evidence>
<dbReference type="PANTHER" id="PTHR14187:SF5">
    <property type="entry name" value="HEAT SHOCK 70 KDA PROTEIN 12A"/>
    <property type="match status" value="1"/>
</dbReference>
<keyword evidence="2" id="KW-0067">ATP-binding</keyword>
<protein>
    <recommendedName>
        <fullName evidence="5">Actin-like ATPase domain-containing protein</fullName>
    </recommendedName>
</protein>